<sequence length="41" mass="4510">MSIPSFTDGAVASTAAVLNHISRLIPSPASWTRSRSRWLRI</sequence>
<accession>A0ABV5Q1C3</accession>
<name>A0ABV5Q1C3_9ACTN</name>
<organism evidence="1 2">
    <name type="scientific">Nonomuraea roseola</name>
    <dbReference type="NCBI Taxonomy" id="46179"/>
    <lineage>
        <taxon>Bacteria</taxon>
        <taxon>Bacillati</taxon>
        <taxon>Actinomycetota</taxon>
        <taxon>Actinomycetes</taxon>
        <taxon>Streptosporangiales</taxon>
        <taxon>Streptosporangiaceae</taxon>
        <taxon>Nonomuraea</taxon>
    </lineage>
</organism>
<dbReference type="EMBL" id="JBHMCE010000005">
    <property type="protein sequence ID" value="MFB9528788.1"/>
    <property type="molecule type" value="Genomic_DNA"/>
</dbReference>
<dbReference type="RefSeq" id="WP_346130246.1">
    <property type="nucleotide sequence ID" value="NZ_BAAAXC010000015.1"/>
</dbReference>
<proteinExistence type="predicted"/>
<protein>
    <submittedName>
        <fullName evidence="1">Uncharacterized protein</fullName>
    </submittedName>
</protein>
<dbReference type="Proteomes" id="UP001589646">
    <property type="component" value="Unassembled WGS sequence"/>
</dbReference>
<evidence type="ECO:0000313" key="1">
    <source>
        <dbReference type="EMBL" id="MFB9528788.1"/>
    </source>
</evidence>
<reference evidence="1 2" key="1">
    <citation type="submission" date="2024-09" db="EMBL/GenBank/DDBJ databases">
        <authorList>
            <person name="Sun Q."/>
            <person name="Mori K."/>
        </authorList>
    </citation>
    <scope>NUCLEOTIDE SEQUENCE [LARGE SCALE GENOMIC DNA]</scope>
    <source>
        <strain evidence="1 2">JCM 3323</strain>
    </source>
</reference>
<comment type="caution">
    <text evidence="1">The sequence shown here is derived from an EMBL/GenBank/DDBJ whole genome shotgun (WGS) entry which is preliminary data.</text>
</comment>
<evidence type="ECO:0000313" key="2">
    <source>
        <dbReference type="Proteomes" id="UP001589646"/>
    </source>
</evidence>
<gene>
    <name evidence="1" type="ORF">ACFFRN_19410</name>
</gene>
<keyword evidence="2" id="KW-1185">Reference proteome</keyword>